<dbReference type="SUPFAM" id="SSF53335">
    <property type="entry name" value="S-adenosyl-L-methionine-dependent methyltransferases"/>
    <property type="match status" value="1"/>
</dbReference>
<dbReference type="PANTHER" id="PTHR11558:SF11">
    <property type="entry name" value="SPERMIDINE SYNTHASE"/>
    <property type="match status" value="1"/>
</dbReference>
<feature type="domain" description="PABS" evidence="4">
    <location>
        <begin position="6"/>
        <end position="96"/>
    </location>
</feature>
<reference evidence="5 6" key="1">
    <citation type="journal article" date="2019" name="Sci. Rep.">
        <title>Orb-weaving spider Araneus ventricosus genome elucidates the spidroin gene catalogue.</title>
        <authorList>
            <person name="Kono N."/>
            <person name="Nakamura H."/>
            <person name="Ohtoshi R."/>
            <person name="Moran D.A.P."/>
            <person name="Shinohara A."/>
            <person name="Yoshida Y."/>
            <person name="Fujiwara M."/>
            <person name="Mori M."/>
            <person name="Tomita M."/>
            <person name="Arakawa K."/>
        </authorList>
    </citation>
    <scope>NUCLEOTIDE SEQUENCE [LARGE SCALE GENOMIC DNA]</scope>
</reference>
<comment type="similarity">
    <text evidence="1">Belongs to the spermidine/spermine synthase family.</text>
</comment>
<keyword evidence="3" id="KW-0620">Polyamine biosynthesis</keyword>
<proteinExistence type="inferred from homology"/>
<dbReference type="InterPro" id="IPR035246">
    <property type="entry name" value="Spermidine_synt_N"/>
</dbReference>
<dbReference type="Proteomes" id="UP000499080">
    <property type="component" value="Unassembled WGS sequence"/>
</dbReference>
<organism evidence="5 6">
    <name type="scientific">Araneus ventricosus</name>
    <name type="common">Orbweaver spider</name>
    <name type="synonym">Epeira ventricosa</name>
    <dbReference type="NCBI Taxonomy" id="182803"/>
    <lineage>
        <taxon>Eukaryota</taxon>
        <taxon>Metazoa</taxon>
        <taxon>Ecdysozoa</taxon>
        <taxon>Arthropoda</taxon>
        <taxon>Chelicerata</taxon>
        <taxon>Arachnida</taxon>
        <taxon>Araneae</taxon>
        <taxon>Araneomorphae</taxon>
        <taxon>Entelegynae</taxon>
        <taxon>Araneoidea</taxon>
        <taxon>Araneidae</taxon>
        <taxon>Araneus</taxon>
    </lineage>
</organism>
<dbReference type="InterPro" id="IPR001045">
    <property type="entry name" value="Spermi_synthase"/>
</dbReference>
<evidence type="ECO:0000313" key="5">
    <source>
        <dbReference type="EMBL" id="GBM20111.1"/>
    </source>
</evidence>
<gene>
    <name evidence="5" type="primary">SPBC12C2.07c_1</name>
    <name evidence="5" type="ORF">AVEN_121171_1</name>
</gene>
<evidence type="ECO:0000256" key="3">
    <source>
        <dbReference type="PROSITE-ProRule" id="PRU00354"/>
    </source>
</evidence>
<dbReference type="GO" id="GO:0004766">
    <property type="term" value="F:spermidine synthase activity"/>
    <property type="evidence" value="ECO:0007669"/>
    <property type="project" value="TreeGrafter"/>
</dbReference>
<dbReference type="EMBL" id="BGPR01090639">
    <property type="protein sequence ID" value="GBM20111.1"/>
    <property type="molecule type" value="Genomic_DNA"/>
</dbReference>
<dbReference type="PROSITE" id="PS51006">
    <property type="entry name" value="PABS_2"/>
    <property type="match status" value="1"/>
</dbReference>
<evidence type="ECO:0000256" key="2">
    <source>
        <dbReference type="ARBA" id="ARBA00022679"/>
    </source>
</evidence>
<dbReference type="Pfam" id="PF17284">
    <property type="entry name" value="Spermine_synt_N"/>
    <property type="match status" value="1"/>
</dbReference>
<comment type="caution">
    <text evidence="5">The sequence shown here is derived from an EMBL/GenBank/DDBJ whole genome shotgun (WGS) entry which is preliminary data.</text>
</comment>
<dbReference type="InterPro" id="IPR029063">
    <property type="entry name" value="SAM-dependent_MTases_sf"/>
</dbReference>
<evidence type="ECO:0000256" key="1">
    <source>
        <dbReference type="ARBA" id="ARBA00007867"/>
    </source>
</evidence>
<sequence>MDAFQKGWFTETGTLHNEIVMSVKVKKVLYREKSEYQDILIFESDRWGRVLVLDDAVQLAEFDEFVWQETASFVALNSHPNPKKASMATFLSIILP</sequence>
<dbReference type="Gene3D" id="2.30.140.10">
    <property type="entry name" value="Spermidine synthase, tetramerisation domain"/>
    <property type="match status" value="1"/>
</dbReference>
<dbReference type="AlphaFoldDB" id="A0A4Y2DTN5"/>
<dbReference type="GO" id="GO:0008295">
    <property type="term" value="P:spermidine biosynthetic process"/>
    <property type="evidence" value="ECO:0007669"/>
    <property type="project" value="TreeGrafter"/>
</dbReference>
<dbReference type="PANTHER" id="PTHR11558">
    <property type="entry name" value="SPERMIDINE/SPERMINE SYNTHASE"/>
    <property type="match status" value="1"/>
</dbReference>
<dbReference type="InterPro" id="IPR030374">
    <property type="entry name" value="PABS"/>
</dbReference>
<keyword evidence="6" id="KW-1185">Reference proteome</keyword>
<comment type="caution">
    <text evidence="3">Lacks conserved residue(s) required for the propagation of feature annotation.</text>
</comment>
<feature type="non-terminal residue" evidence="5">
    <location>
        <position position="96"/>
    </location>
</feature>
<accession>A0A4Y2DTN5</accession>
<name>A0A4Y2DTN5_ARAVE</name>
<dbReference type="GO" id="GO:0005829">
    <property type="term" value="C:cytosol"/>
    <property type="evidence" value="ECO:0007669"/>
    <property type="project" value="TreeGrafter"/>
</dbReference>
<evidence type="ECO:0000313" key="6">
    <source>
        <dbReference type="Proteomes" id="UP000499080"/>
    </source>
</evidence>
<keyword evidence="2 3" id="KW-0808">Transferase</keyword>
<dbReference type="OrthoDB" id="38125at2759"/>
<dbReference type="InterPro" id="IPR037163">
    <property type="entry name" value="Spermidine_synt_N_sf"/>
</dbReference>
<protein>
    <submittedName>
        <fullName evidence="5">Spermidine synthase</fullName>
    </submittedName>
</protein>
<evidence type="ECO:0000259" key="4">
    <source>
        <dbReference type="PROSITE" id="PS51006"/>
    </source>
</evidence>